<dbReference type="PANTHER" id="PTHR30086">
    <property type="entry name" value="ARGININE EXPORTER PROTEIN ARGO"/>
    <property type="match status" value="1"/>
</dbReference>
<reference evidence="7 8" key="1">
    <citation type="submission" date="2015-12" db="EMBL/GenBank/DDBJ databases">
        <title>Genome sequence of Thalassospira lucentensis MCCC 1A02072.</title>
        <authorList>
            <person name="Lu L."/>
            <person name="Lai Q."/>
            <person name="Shao Z."/>
            <person name="Qian P."/>
        </authorList>
    </citation>
    <scope>NUCLEOTIDE SEQUENCE [LARGE SCALE GENOMIC DNA]</scope>
    <source>
        <strain evidence="7 8">MCCC 1A02072</strain>
    </source>
</reference>
<comment type="subcellular location">
    <subcellularLocation>
        <location evidence="1">Cell membrane</location>
        <topology evidence="1">Multi-pass membrane protein</topology>
    </subcellularLocation>
</comment>
<dbReference type="PANTHER" id="PTHR30086:SF19">
    <property type="entry name" value="THREONINE EFFLUX PROTEIN"/>
    <property type="match status" value="1"/>
</dbReference>
<comment type="caution">
    <text evidence="7">The sequence shown here is derived from an EMBL/GenBank/DDBJ whole genome shotgun (WGS) entry which is preliminary data.</text>
</comment>
<dbReference type="RefSeq" id="WP_062952278.1">
    <property type="nucleotide sequence ID" value="NZ_CP136684.1"/>
</dbReference>
<feature type="transmembrane region" description="Helical" evidence="6">
    <location>
        <begin position="40"/>
        <end position="65"/>
    </location>
</feature>
<accession>A0A154L4H4</accession>
<dbReference type="GO" id="GO:0015171">
    <property type="term" value="F:amino acid transmembrane transporter activity"/>
    <property type="evidence" value="ECO:0007669"/>
    <property type="project" value="TreeGrafter"/>
</dbReference>
<dbReference type="AlphaFoldDB" id="A0A154L4H4"/>
<feature type="transmembrane region" description="Helical" evidence="6">
    <location>
        <begin position="126"/>
        <end position="151"/>
    </location>
</feature>
<sequence>MHDGLVLFGILSALLIGAVSPGPSFVMVSRIAVTSSRRDGLAASLGMGVGGALFASLAVLGLTALLSQVSWLYLVFKIAGGSYLVFLGIKIWRHASEPLIMDTAAMNAGPQEIPPRPAHKSFRKSFGLAMLTQISNPKTAIVYASIFASLLPANPPLWMLMILPPLIFMIEAGWYAIVAIVFSGRHAKRAYLGGKTWIDRFAGLVLGALGLRLITDGLRP</sequence>
<keyword evidence="3 6" id="KW-0812">Transmembrane</keyword>
<gene>
    <name evidence="7" type="ORF">AUP42_21125</name>
</gene>
<feature type="transmembrane region" description="Helical" evidence="6">
    <location>
        <begin position="71"/>
        <end position="92"/>
    </location>
</feature>
<evidence type="ECO:0000313" key="8">
    <source>
        <dbReference type="Proteomes" id="UP000076335"/>
    </source>
</evidence>
<evidence type="ECO:0000256" key="1">
    <source>
        <dbReference type="ARBA" id="ARBA00004651"/>
    </source>
</evidence>
<dbReference type="Proteomes" id="UP000076335">
    <property type="component" value="Unassembled WGS sequence"/>
</dbReference>
<dbReference type="GO" id="GO:0005886">
    <property type="term" value="C:plasma membrane"/>
    <property type="evidence" value="ECO:0007669"/>
    <property type="project" value="UniProtKB-SubCell"/>
</dbReference>
<evidence type="ECO:0000256" key="6">
    <source>
        <dbReference type="SAM" id="Phobius"/>
    </source>
</evidence>
<keyword evidence="5 6" id="KW-0472">Membrane</keyword>
<protein>
    <submittedName>
        <fullName evidence="7">Threonine transporter</fullName>
    </submittedName>
</protein>
<keyword evidence="4 6" id="KW-1133">Transmembrane helix</keyword>
<evidence type="ECO:0000256" key="5">
    <source>
        <dbReference type="ARBA" id="ARBA00023136"/>
    </source>
</evidence>
<organism evidence="7 8">
    <name type="scientific">Thalassospira lucentensis</name>
    <dbReference type="NCBI Taxonomy" id="168935"/>
    <lineage>
        <taxon>Bacteria</taxon>
        <taxon>Pseudomonadati</taxon>
        <taxon>Pseudomonadota</taxon>
        <taxon>Alphaproteobacteria</taxon>
        <taxon>Rhodospirillales</taxon>
        <taxon>Thalassospiraceae</taxon>
        <taxon>Thalassospira</taxon>
    </lineage>
</organism>
<evidence type="ECO:0000313" key="7">
    <source>
        <dbReference type="EMBL" id="KZB63278.1"/>
    </source>
</evidence>
<dbReference type="EMBL" id="LPVY01000016">
    <property type="protein sequence ID" value="KZB63278.1"/>
    <property type="molecule type" value="Genomic_DNA"/>
</dbReference>
<dbReference type="OrthoDB" id="7346064at2"/>
<feature type="transmembrane region" description="Helical" evidence="6">
    <location>
        <begin position="157"/>
        <end position="182"/>
    </location>
</feature>
<feature type="transmembrane region" description="Helical" evidence="6">
    <location>
        <begin position="6"/>
        <end position="28"/>
    </location>
</feature>
<evidence type="ECO:0000256" key="4">
    <source>
        <dbReference type="ARBA" id="ARBA00022989"/>
    </source>
</evidence>
<name>A0A154L4H4_9PROT</name>
<dbReference type="InterPro" id="IPR001123">
    <property type="entry name" value="LeuE-type"/>
</dbReference>
<dbReference type="Pfam" id="PF01810">
    <property type="entry name" value="LysE"/>
    <property type="match status" value="1"/>
</dbReference>
<evidence type="ECO:0000256" key="2">
    <source>
        <dbReference type="ARBA" id="ARBA00022475"/>
    </source>
</evidence>
<keyword evidence="2" id="KW-1003">Cell membrane</keyword>
<evidence type="ECO:0000256" key="3">
    <source>
        <dbReference type="ARBA" id="ARBA00022692"/>
    </source>
</evidence>
<proteinExistence type="predicted"/>